<evidence type="ECO:0000256" key="2">
    <source>
        <dbReference type="ARBA" id="ARBA00022723"/>
    </source>
</evidence>
<dbReference type="SUPFAM" id="SSF53098">
    <property type="entry name" value="Ribonuclease H-like"/>
    <property type="match status" value="1"/>
</dbReference>
<evidence type="ECO:0000313" key="8">
    <source>
        <dbReference type="EMBL" id="GEU84865.1"/>
    </source>
</evidence>
<proteinExistence type="predicted"/>
<dbReference type="AlphaFoldDB" id="A0A6L2NJR0"/>
<evidence type="ECO:0000256" key="6">
    <source>
        <dbReference type="SAM" id="MobiDB-lite"/>
    </source>
</evidence>
<keyword evidence="3" id="KW-0863">Zinc-finger</keyword>
<evidence type="ECO:0000256" key="5">
    <source>
        <dbReference type="ARBA" id="ARBA00023242"/>
    </source>
</evidence>
<keyword evidence="5" id="KW-0539">Nucleus</keyword>
<comment type="caution">
    <text evidence="8">The sequence shown here is derived from an EMBL/GenBank/DDBJ whole genome shotgun (WGS) entry which is preliminary data.</text>
</comment>
<dbReference type="GO" id="GO:0046983">
    <property type="term" value="F:protein dimerization activity"/>
    <property type="evidence" value="ECO:0007669"/>
    <property type="project" value="InterPro"/>
</dbReference>
<dbReference type="PANTHER" id="PTHR46481">
    <property type="entry name" value="ZINC FINGER BED DOMAIN-CONTAINING PROTEIN 4"/>
    <property type="match status" value="1"/>
</dbReference>
<accession>A0A6L2NJR0</accession>
<evidence type="ECO:0000259" key="7">
    <source>
        <dbReference type="Pfam" id="PF05699"/>
    </source>
</evidence>
<evidence type="ECO:0000256" key="4">
    <source>
        <dbReference type="ARBA" id="ARBA00022833"/>
    </source>
</evidence>
<sequence>MSDNTKKAQCIHCLHFFSKDSNSTLKNQILHPHCEALKGAAEPGQSSMSLDGSIFVYNPDVLREQFASLVIQRGLPFNHFDDEQTVRRVIAFEDFSAPHSGSALAKTLRNVFVNFNLENKIMSITLDNASNNTSAIGKLKLKYEPPIEGRFYHSRCVAHVINLCVQDGLAVPTINNIKESFKTMLKDVFRSGGKNHQRYVRICKQVKKPCLSPHWDVLTRWNSTYHMFLNGLKQKSTLMYFHDLLASKGRCVYFSAENWVTIESLTQLLEVFNNATKNLLGFYYRTSPLILQQIFFMTTKLSEYELEGSILSTMVQPMKEKLKKYFERMPPIITCASALNSCFNVQCVEFLIESISTDLNFFDDSYATKAKKWFTDSFKGLYNIYHTKYGNPTTTESSSGGGGSSSRASHGNQVTTLLRRLKEHKNKKARSDLSLSFEYERYVHSDFVTHLQTTEFETFDVLCFWKAKETMFPVLSHMAMDILNVQATSVASESAFSTSERVLSIRRTRLTPVSLEMYFEEKILDAEVQSNEVILLSDEKIALDVASSEGSMSEPGSGREEAEAEANYGYDVYHDDY</sequence>
<keyword evidence="4" id="KW-0862">Zinc</keyword>
<evidence type="ECO:0000256" key="3">
    <source>
        <dbReference type="ARBA" id="ARBA00022771"/>
    </source>
</evidence>
<dbReference type="GO" id="GO:0005634">
    <property type="term" value="C:nucleus"/>
    <property type="evidence" value="ECO:0007669"/>
    <property type="project" value="UniProtKB-SubCell"/>
</dbReference>
<dbReference type="InterPro" id="IPR008906">
    <property type="entry name" value="HATC_C_dom"/>
</dbReference>
<protein>
    <recommendedName>
        <fullName evidence="7">HAT C-terminal dimerisation domain-containing protein</fullName>
    </recommendedName>
</protein>
<dbReference type="EMBL" id="BKCJ010008986">
    <property type="protein sequence ID" value="GEU84865.1"/>
    <property type="molecule type" value="Genomic_DNA"/>
</dbReference>
<evidence type="ECO:0000256" key="1">
    <source>
        <dbReference type="ARBA" id="ARBA00004123"/>
    </source>
</evidence>
<name>A0A6L2NJR0_TANCI</name>
<feature type="compositionally biased region" description="Low complexity" evidence="6">
    <location>
        <begin position="547"/>
        <end position="556"/>
    </location>
</feature>
<keyword evidence="2" id="KW-0479">Metal-binding</keyword>
<organism evidence="8">
    <name type="scientific">Tanacetum cinerariifolium</name>
    <name type="common">Dalmatian daisy</name>
    <name type="synonym">Chrysanthemum cinerariifolium</name>
    <dbReference type="NCBI Taxonomy" id="118510"/>
    <lineage>
        <taxon>Eukaryota</taxon>
        <taxon>Viridiplantae</taxon>
        <taxon>Streptophyta</taxon>
        <taxon>Embryophyta</taxon>
        <taxon>Tracheophyta</taxon>
        <taxon>Spermatophyta</taxon>
        <taxon>Magnoliopsida</taxon>
        <taxon>eudicotyledons</taxon>
        <taxon>Gunneridae</taxon>
        <taxon>Pentapetalae</taxon>
        <taxon>asterids</taxon>
        <taxon>campanulids</taxon>
        <taxon>Asterales</taxon>
        <taxon>Asteraceae</taxon>
        <taxon>Asteroideae</taxon>
        <taxon>Anthemideae</taxon>
        <taxon>Anthemidinae</taxon>
        <taxon>Tanacetum</taxon>
    </lineage>
</organism>
<dbReference type="GO" id="GO:0008270">
    <property type="term" value="F:zinc ion binding"/>
    <property type="evidence" value="ECO:0007669"/>
    <property type="project" value="UniProtKB-KW"/>
</dbReference>
<dbReference type="PANTHER" id="PTHR46481:SF10">
    <property type="entry name" value="ZINC FINGER BED DOMAIN-CONTAINING PROTEIN 39"/>
    <property type="match status" value="1"/>
</dbReference>
<feature type="domain" description="HAT C-terminal dimerisation" evidence="7">
    <location>
        <begin position="439"/>
        <end position="517"/>
    </location>
</feature>
<comment type="subcellular location">
    <subcellularLocation>
        <location evidence="1">Nucleus</location>
    </subcellularLocation>
</comment>
<gene>
    <name evidence="8" type="ORF">Tci_056843</name>
</gene>
<dbReference type="InterPro" id="IPR012337">
    <property type="entry name" value="RNaseH-like_sf"/>
</dbReference>
<dbReference type="InterPro" id="IPR052035">
    <property type="entry name" value="ZnF_BED_domain_contain"/>
</dbReference>
<dbReference type="Pfam" id="PF05699">
    <property type="entry name" value="Dimer_Tnp_hAT"/>
    <property type="match status" value="1"/>
</dbReference>
<feature type="region of interest" description="Disordered" evidence="6">
    <location>
        <begin position="547"/>
        <end position="577"/>
    </location>
</feature>
<reference evidence="8" key="1">
    <citation type="journal article" date="2019" name="Sci. Rep.">
        <title>Draft genome of Tanacetum cinerariifolium, the natural source of mosquito coil.</title>
        <authorList>
            <person name="Yamashiro T."/>
            <person name="Shiraishi A."/>
            <person name="Satake H."/>
            <person name="Nakayama K."/>
        </authorList>
    </citation>
    <scope>NUCLEOTIDE SEQUENCE</scope>
</reference>